<reference evidence="2" key="2">
    <citation type="submission" date="2020-05" db="UniProtKB">
        <authorList>
            <consortium name="EnsemblMetazoa"/>
        </authorList>
    </citation>
    <scope>IDENTIFICATION</scope>
    <source>
        <strain evidence="2">IAEA</strain>
    </source>
</reference>
<dbReference type="AlphaFoldDB" id="A0A1B0AY51"/>
<evidence type="ECO:0000313" key="3">
    <source>
        <dbReference type="Proteomes" id="UP000092460"/>
    </source>
</evidence>
<feature type="region of interest" description="Disordered" evidence="1">
    <location>
        <begin position="50"/>
        <end position="93"/>
    </location>
</feature>
<name>A0A1B0AY51_9MUSC</name>
<protein>
    <submittedName>
        <fullName evidence="2">Uncharacterized protein</fullName>
    </submittedName>
</protein>
<proteinExistence type="predicted"/>
<sequence>MSFVKPTMEPSSGSPTVVPCKTSKLRSFNIFIPGRKDKVSPTTKFEKACKRPLKGKPMAPWTPAASPDKRADNEPTDNCKQVDLPQPDEPTKATVVPALTLIFKPRCTMTSGRAGYRKKTSLNSTSPRKP</sequence>
<evidence type="ECO:0000256" key="1">
    <source>
        <dbReference type="SAM" id="MobiDB-lite"/>
    </source>
</evidence>
<organism evidence="2 3">
    <name type="scientific">Glossina palpalis gambiensis</name>
    <dbReference type="NCBI Taxonomy" id="67801"/>
    <lineage>
        <taxon>Eukaryota</taxon>
        <taxon>Metazoa</taxon>
        <taxon>Ecdysozoa</taxon>
        <taxon>Arthropoda</taxon>
        <taxon>Hexapoda</taxon>
        <taxon>Insecta</taxon>
        <taxon>Pterygota</taxon>
        <taxon>Neoptera</taxon>
        <taxon>Endopterygota</taxon>
        <taxon>Diptera</taxon>
        <taxon>Brachycera</taxon>
        <taxon>Muscomorpha</taxon>
        <taxon>Hippoboscoidea</taxon>
        <taxon>Glossinidae</taxon>
        <taxon>Glossina</taxon>
    </lineage>
</organism>
<keyword evidence="3" id="KW-1185">Reference proteome</keyword>
<dbReference type="EMBL" id="JXJN01005546">
    <property type="status" value="NOT_ANNOTATED_CDS"/>
    <property type="molecule type" value="Genomic_DNA"/>
</dbReference>
<reference evidence="3" key="1">
    <citation type="submission" date="2015-01" db="EMBL/GenBank/DDBJ databases">
        <authorList>
            <person name="Aksoy S."/>
            <person name="Warren W."/>
            <person name="Wilson R.K."/>
        </authorList>
    </citation>
    <scope>NUCLEOTIDE SEQUENCE [LARGE SCALE GENOMIC DNA]</scope>
    <source>
        <strain evidence="3">IAEA</strain>
    </source>
</reference>
<dbReference type="EnsemblMetazoa" id="GPPI012614-RA">
    <property type="protein sequence ID" value="GPPI012614-PA"/>
    <property type="gene ID" value="GPPI012614"/>
</dbReference>
<dbReference type="VEuPathDB" id="VectorBase:GPPI012614"/>
<dbReference type="Proteomes" id="UP000092460">
    <property type="component" value="Unassembled WGS sequence"/>
</dbReference>
<accession>A0A1B0AY51</accession>
<evidence type="ECO:0000313" key="2">
    <source>
        <dbReference type="EnsemblMetazoa" id="GPPI012614-PA"/>
    </source>
</evidence>